<sequence length="157" mass="16668">MKHWVRFSLVAGAMLAGGSAQAADQLLNMPIEKALATPAAKERVDPSIKLLFGFNKLPGAHDGQSFKTVKRMRRPIDNSRATGGPPPPGDEELCATIFIQAVQELQQRATKDGGNAVVDIRSNWKDDETASDSTYVCAKGSAYLGVALKGMVVKAGG</sequence>
<accession>H1SEY3</accession>
<dbReference type="AlphaFoldDB" id="H1SEY3"/>
<dbReference type="Proteomes" id="UP000005808">
    <property type="component" value="Unassembled WGS sequence"/>
</dbReference>
<dbReference type="RefSeq" id="WP_006162741.1">
    <property type="nucleotide sequence ID" value="NZ_AHJE01000103.1"/>
</dbReference>
<comment type="caution">
    <text evidence="2">The sequence shown here is derived from an EMBL/GenBank/DDBJ whole genome shotgun (WGS) entry which is preliminary data.</text>
</comment>
<dbReference type="SUPFAM" id="SSF117782">
    <property type="entry name" value="YbjQ-like"/>
    <property type="match status" value="1"/>
</dbReference>
<proteinExistence type="predicted"/>
<gene>
    <name evidence="2" type="ORF">OR16_34393</name>
</gene>
<keyword evidence="1" id="KW-0732">Signal</keyword>
<organism evidence="2 3">
    <name type="scientific">Cupriavidus basilensis OR16</name>
    <dbReference type="NCBI Taxonomy" id="1127483"/>
    <lineage>
        <taxon>Bacteria</taxon>
        <taxon>Pseudomonadati</taxon>
        <taxon>Pseudomonadota</taxon>
        <taxon>Betaproteobacteria</taxon>
        <taxon>Burkholderiales</taxon>
        <taxon>Burkholderiaceae</taxon>
        <taxon>Cupriavidus</taxon>
    </lineage>
</organism>
<evidence type="ECO:0000256" key="1">
    <source>
        <dbReference type="SAM" id="SignalP"/>
    </source>
</evidence>
<evidence type="ECO:0000313" key="2">
    <source>
        <dbReference type="EMBL" id="EHP38928.1"/>
    </source>
</evidence>
<evidence type="ECO:0000313" key="3">
    <source>
        <dbReference type="Proteomes" id="UP000005808"/>
    </source>
</evidence>
<protein>
    <submittedName>
        <fullName evidence="2">Excinuclease ATPase</fullName>
    </submittedName>
</protein>
<reference evidence="2 3" key="1">
    <citation type="journal article" date="2012" name="J. Bacteriol.">
        <title>De Novo Genome Project of Cupriavidus basilensis OR16.</title>
        <authorList>
            <person name="Cserhati M."/>
            <person name="Kriszt B."/>
            <person name="Szoboszlay S."/>
            <person name="Toth A."/>
            <person name="Szabo I."/>
            <person name="Tancsics A."/>
            <person name="Nagy I."/>
            <person name="Horvath B."/>
            <person name="Nagy I."/>
            <person name="Kukolya J."/>
        </authorList>
    </citation>
    <scope>NUCLEOTIDE SEQUENCE [LARGE SCALE GENOMIC DNA]</scope>
    <source>
        <strain evidence="2 3">OR16</strain>
    </source>
</reference>
<feature type="signal peptide" evidence="1">
    <location>
        <begin position="1"/>
        <end position="22"/>
    </location>
</feature>
<dbReference type="PATRIC" id="fig|1127483.3.peg.6868"/>
<name>H1SEY3_9BURK</name>
<dbReference type="EMBL" id="AHJE01000103">
    <property type="protein sequence ID" value="EHP38928.1"/>
    <property type="molecule type" value="Genomic_DNA"/>
</dbReference>
<feature type="chain" id="PRO_5003553472" evidence="1">
    <location>
        <begin position="23"/>
        <end position="157"/>
    </location>
</feature>
<dbReference type="InterPro" id="IPR035439">
    <property type="entry name" value="UPF0145_dom_sf"/>
</dbReference>